<dbReference type="EMBL" id="JAZEWV010000010">
    <property type="protein sequence ID" value="MEE4543233.1"/>
    <property type="molecule type" value="Genomic_DNA"/>
</dbReference>
<protein>
    <submittedName>
        <fullName evidence="1">Uncharacterized protein</fullName>
    </submittedName>
</protein>
<dbReference type="Proteomes" id="UP001344658">
    <property type="component" value="Unassembled WGS sequence"/>
</dbReference>
<proteinExistence type="predicted"/>
<evidence type="ECO:0000313" key="2">
    <source>
        <dbReference type="Proteomes" id="UP001344658"/>
    </source>
</evidence>
<reference evidence="1 2" key="1">
    <citation type="submission" date="2023-12" db="EMBL/GenBank/DDBJ databases">
        <title>Streptomyces sp. V4-01.</title>
        <authorList>
            <person name="Somphong A."/>
            <person name="Phongsopitanun W."/>
        </authorList>
    </citation>
    <scope>NUCLEOTIDE SEQUENCE [LARGE SCALE GENOMIC DNA]</scope>
    <source>
        <strain evidence="1 2">V4-01</strain>
    </source>
</reference>
<evidence type="ECO:0000313" key="1">
    <source>
        <dbReference type="EMBL" id="MEE4543233.1"/>
    </source>
</evidence>
<comment type="caution">
    <text evidence="1">The sequence shown here is derived from an EMBL/GenBank/DDBJ whole genome shotgun (WGS) entry which is preliminary data.</text>
</comment>
<name>A0ABU7PBP1_9ACTN</name>
<keyword evidence="2" id="KW-1185">Reference proteome</keyword>
<sequence>MTLLLDIAALSALALALAFVPLNGALHDARVSRQIRAAEEGRRLPH</sequence>
<dbReference type="RefSeq" id="WP_330795460.1">
    <property type="nucleotide sequence ID" value="NZ_JAZEWV010000010.1"/>
</dbReference>
<gene>
    <name evidence="1" type="ORF">V2S66_14805</name>
</gene>
<organism evidence="1 2">
    <name type="scientific">Actinacidiphila polyblastidii</name>
    <dbReference type="NCBI Taxonomy" id="3110430"/>
    <lineage>
        <taxon>Bacteria</taxon>
        <taxon>Bacillati</taxon>
        <taxon>Actinomycetota</taxon>
        <taxon>Actinomycetes</taxon>
        <taxon>Kitasatosporales</taxon>
        <taxon>Streptomycetaceae</taxon>
        <taxon>Actinacidiphila</taxon>
    </lineage>
</organism>
<accession>A0ABU7PBP1</accession>